<evidence type="ECO:0000313" key="2">
    <source>
        <dbReference type="Proteomes" id="UP000887116"/>
    </source>
</evidence>
<comment type="caution">
    <text evidence="1">The sequence shown here is derived from an EMBL/GenBank/DDBJ whole genome shotgun (WGS) entry which is preliminary data.</text>
</comment>
<accession>A0A8X6G2R3</accession>
<reference evidence="1" key="1">
    <citation type="submission" date="2020-07" db="EMBL/GenBank/DDBJ databases">
        <title>Multicomponent nature underlies the extraordinary mechanical properties of spider dragline silk.</title>
        <authorList>
            <person name="Kono N."/>
            <person name="Nakamura H."/>
            <person name="Mori M."/>
            <person name="Yoshida Y."/>
            <person name="Ohtoshi R."/>
            <person name="Malay A.D."/>
            <person name="Moran D.A.P."/>
            <person name="Tomita M."/>
            <person name="Numata K."/>
            <person name="Arakawa K."/>
        </authorList>
    </citation>
    <scope>NUCLEOTIDE SEQUENCE</scope>
</reference>
<dbReference type="AlphaFoldDB" id="A0A8X6G2R3"/>
<keyword evidence="2" id="KW-1185">Reference proteome</keyword>
<sequence length="87" mass="9940">MSDPLANSLDVIIPIVPLRRSYSKRRHGLKENTRAETRSLSRSTGRKIVLKIDFCTRQKMCPQQHFLFTSLSLSKLWEAVGRRAPSG</sequence>
<evidence type="ECO:0000313" key="1">
    <source>
        <dbReference type="EMBL" id="GFQ94676.1"/>
    </source>
</evidence>
<organism evidence="1 2">
    <name type="scientific">Trichonephila clavata</name>
    <name type="common">Joro spider</name>
    <name type="synonym">Nephila clavata</name>
    <dbReference type="NCBI Taxonomy" id="2740835"/>
    <lineage>
        <taxon>Eukaryota</taxon>
        <taxon>Metazoa</taxon>
        <taxon>Ecdysozoa</taxon>
        <taxon>Arthropoda</taxon>
        <taxon>Chelicerata</taxon>
        <taxon>Arachnida</taxon>
        <taxon>Araneae</taxon>
        <taxon>Araneomorphae</taxon>
        <taxon>Entelegynae</taxon>
        <taxon>Araneoidea</taxon>
        <taxon>Nephilidae</taxon>
        <taxon>Trichonephila</taxon>
    </lineage>
</organism>
<dbReference type="EMBL" id="BMAO01004449">
    <property type="protein sequence ID" value="GFQ94676.1"/>
    <property type="molecule type" value="Genomic_DNA"/>
</dbReference>
<proteinExistence type="predicted"/>
<dbReference type="Proteomes" id="UP000887116">
    <property type="component" value="Unassembled WGS sequence"/>
</dbReference>
<gene>
    <name evidence="1" type="ORF">TNCT_187971</name>
</gene>
<protein>
    <submittedName>
        <fullName evidence="1">Uncharacterized protein</fullName>
    </submittedName>
</protein>
<name>A0A8X6G2R3_TRICU</name>